<feature type="region of interest" description="Disordered" evidence="12">
    <location>
        <begin position="115"/>
        <end position="144"/>
    </location>
</feature>
<dbReference type="GO" id="GO:0044781">
    <property type="term" value="P:bacterial-type flagellum organization"/>
    <property type="evidence" value="ECO:0007669"/>
    <property type="project" value="UniProtKB-KW"/>
</dbReference>
<dbReference type="PATRIC" id="fig|1354255.3.peg.2621"/>
<evidence type="ECO:0000256" key="3">
    <source>
        <dbReference type="ARBA" id="ARBA00020392"/>
    </source>
</evidence>
<sequence length="144" mass="16893">MPRTIRTLEHLVQMRARTVKDLSGKLSSQQQLCQRYENNIQALNNLAVSPAGAGNTHAAMMTNQAHYKKNIQRIINWQKQEQVLADMKMQEIQQNLLHEARRERGYQLVLEQRQDKFASEETRKDQKTTDAMSTQSWMRRIRQG</sequence>
<organism evidence="13 14">
    <name type="scientific">Buttiauxella noackiae ATCC 51607</name>
    <dbReference type="NCBI Taxonomy" id="1354255"/>
    <lineage>
        <taxon>Bacteria</taxon>
        <taxon>Pseudomonadati</taxon>
        <taxon>Pseudomonadota</taxon>
        <taxon>Gammaproteobacteria</taxon>
        <taxon>Enterobacterales</taxon>
        <taxon>Enterobacteriaceae</taxon>
        <taxon>Buttiauxella</taxon>
    </lineage>
</organism>
<keyword evidence="11" id="KW-0175">Coiled coil</keyword>
<evidence type="ECO:0000256" key="10">
    <source>
        <dbReference type="ARBA" id="ARBA00023225"/>
    </source>
</evidence>
<keyword evidence="8" id="KW-0653">Protein transport</keyword>
<dbReference type="EMBL" id="LXEO01000038">
    <property type="protein sequence ID" value="OAT16526.1"/>
    <property type="molecule type" value="Genomic_DNA"/>
</dbReference>
<evidence type="ECO:0000256" key="9">
    <source>
        <dbReference type="ARBA" id="ARBA00023136"/>
    </source>
</evidence>
<evidence type="ECO:0000256" key="4">
    <source>
        <dbReference type="ARBA" id="ARBA00022448"/>
    </source>
</evidence>
<proteinExistence type="inferred from homology"/>
<dbReference type="Gene3D" id="1.10.287.1700">
    <property type="match status" value="1"/>
</dbReference>
<evidence type="ECO:0000256" key="2">
    <source>
        <dbReference type="ARBA" id="ARBA00010004"/>
    </source>
</evidence>
<dbReference type="InterPro" id="IPR012823">
    <property type="entry name" value="Flagell_FliJ"/>
</dbReference>
<dbReference type="GO" id="GO:0071973">
    <property type="term" value="P:bacterial-type flagellum-dependent cell motility"/>
    <property type="evidence" value="ECO:0007669"/>
    <property type="project" value="InterPro"/>
</dbReference>
<evidence type="ECO:0000256" key="1">
    <source>
        <dbReference type="ARBA" id="ARBA00004413"/>
    </source>
</evidence>
<keyword evidence="5" id="KW-1003">Cell membrane</keyword>
<accession>A0A1B7HLK5</accession>
<dbReference type="Proteomes" id="UP000078286">
    <property type="component" value="Unassembled WGS sequence"/>
</dbReference>
<feature type="compositionally biased region" description="Basic and acidic residues" evidence="12">
    <location>
        <begin position="115"/>
        <end position="128"/>
    </location>
</feature>
<comment type="similarity">
    <text evidence="2">Belongs to the FliJ family.</text>
</comment>
<dbReference type="GO" id="GO:0006935">
    <property type="term" value="P:chemotaxis"/>
    <property type="evidence" value="ECO:0007669"/>
    <property type="project" value="UniProtKB-KW"/>
</dbReference>
<evidence type="ECO:0000313" key="14">
    <source>
        <dbReference type="Proteomes" id="UP000078286"/>
    </source>
</evidence>
<dbReference type="NCBIfam" id="TIGR02473">
    <property type="entry name" value="flagell_FliJ"/>
    <property type="match status" value="1"/>
</dbReference>
<dbReference type="RefSeq" id="WP_064555150.1">
    <property type="nucleotide sequence ID" value="NZ_LXEO01000038.1"/>
</dbReference>
<keyword evidence="6" id="KW-0145">Chemotaxis</keyword>
<name>A0A1B7HLK5_9ENTR</name>
<protein>
    <recommendedName>
        <fullName evidence="3">Flagellar FliJ protein</fullName>
    </recommendedName>
</protein>
<gene>
    <name evidence="13" type="ORF">M979_2541</name>
</gene>
<keyword evidence="10" id="KW-1006">Bacterial flagellum protein export</keyword>
<keyword evidence="9" id="KW-0472">Membrane</keyword>
<evidence type="ECO:0000256" key="12">
    <source>
        <dbReference type="SAM" id="MobiDB-lite"/>
    </source>
</evidence>
<evidence type="ECO:0000256" key="6">
    <source>
        <dbReference type="ARBA" id="ARBA00022500"/>
    </source>
</evidence>
<keyword evidence="14" id="KW-1185">Reference proteome</keyword>
<dbReference type="AlphaFoldDB" id="A0A1B7HLK5"/>
<keyword evidence="7" id="KW-1005">Bacterial flagellum biogenesis</keyword>
<evidence type="ECO:0000256" key="8">
    <source>
        <dbReference type="ARBA" id="ARBA00022927"/>
    </source>
</evidence>
<dbReference type="GO" id="GO:0005886">
    <property type="term" value="C:plasma membrane"/>
    <property type="evidence" value="ECO:0007669"/>
    <property type="project" value="UniProtKB-SubCell"/>
</dbReference>
<evidence type="ECO:0000313" key="13">
    <source>
        <dbReference type="EMBL" id="OAT16526.1"/>
    </source>
</evidence>
<dbReference type="GO" id="GO:0009288">
    <property type="term" value="C:bacterial-type flagellum"/>
    <property type="evidence" value="ECO:0007669"/>
    <property type="project" value="InterPro"/>
</dbReference>
<keyword evidence="4" id="KW-0813">Transport</keyword>
<dbReference type="Pfam" id="PF02050">
    <property type="entry name" value="FliJ"/>
    <property type="match status" value="1"/>
</dbReference>
<comment type="caution">
    <text evidence="13">The sequence shown here is derived from an EMBL/GenBank/DDBJ whole genome shotgun (WGS) entry which is preliminary data.</text>
</comment>
<evidence type="ECO:0000256" key="7">
    <source>
        <dbReference type="ARBA" id="ARBA00022795"/>
    </source>
</evidence>
<evidence type="ECO:0000256" key="11">
    <source>
        <dbReference type="SAM" id="Coils"/>
    </source>
</evidence>
<feature type="coiled-coil region" evidence="11">
    <location>
        <begin position="19"/>
        <end position="46"/>
    </location>
</feature>
<dbReference type="GO" id="GO:0015031">
    <property type="term" value="P:protein transport"/>
    <property type="evidence" value="ECO:0007669"/>
    <property type="project" value="UniProtKB-KW"/>
</dbReference>
<reference evidence="13 14" key="1">
    <citation type="submission" date="2016-04" db="EMBL/GenBank/DDBJ databases">
        <title>ATOL: Assembling a taxonomically balanced genome-scale reconstruction of the evolutionary history of the Enterobacteriaceae.</title>
        <authorList>
            <person name="Plunkett G.III."/>
            <person name="Neeno-Eckwall E.C."/>
            <person name="Glasner J.D."/>
            <person name="Perna N.T."/>
        </authorList>
    </citation>
    <scope>NUCLEOTIDE SEQUENCE [LARGE SCALE GENOMIC DNA]</scope>
    <source>
        <strain evidence="13 14">ATCC 51607</strain>
    </source>
</reference>
<comment type="subcellular location">
    <subcellularLocation>
        <location evidence="1">Cell membrane</location>
        <topology evidence="1">Peripheral membrane protein</topology>
        <orientation evidence="1">Cytoplasmic side</orientation>
    </subcellularLocation>
</comment>
<evidence type="ECO:0000256" key="5">
    <source>
        <dbReference type="ARBA" id="ARBA00022475"/>
    </source>
</evidence>
<dbReference type="InterPro" id="IPR053716">
    <property type="entry name" value="Flag_assembly_chemotaxis_eff"/>
</dbReference>